<comment type="caution">
    <text evidence="2">The sequence shown here is derived from an EMBL/GenBank/DDBJ whole genome shotgun (WGS) entry which is preliminary data.</text>
</comment>
<proteinExistence type="predicted"/>
<reference evidence="2 3" key="1">
    <citation type="journal article" date="2021" name="Commun. Biol.">
        <title>The genome of Shorea leprosula (Dipterocarpaceae) highlights the ecological relevance of drought in aseasonal tropical rainforests.</title>
        <authorList>
            <person name="Ng K.K.S."/>
            <person name="Kobayashi M.J."/>
            <person name="Fawcett J.A."/>
            <person name="Hatakeyama M."/>
            <person name="Paape T."/>
            <person name="Ng C.H."/>
            <person name="Ang C.C."/>
            <person name="Tnah L.H."/>
            <person name="Lee C.T."/>
            <person name="Nishiyama T."/>
            <person name="Sese J."/>
            <person name="O'Brien M.J."/>
            <person name="Copetti D."/>
            <person name="Mohd Noor M.I."/>
            <person name="Ong R.C."/>
            <person name="Putra M."/>
            <person name="Sireger I.Z."/>
            <person name="Indrioko S."/>
            <person name="Kosugi Y."/>
            <person name="Izuno A."/>
            <person name="Isagi Y."/>
            <person name="Lee S.L."/>
            <person name="Shimizu K.K."/>
        </authorList>
    </citation>
    <scope>NUCLEOTIDE SEQUENCE [LARGE SCALE GENOMIC DNA]</scope>
    <source>
        <strain evidence="2">214</strain>
    </source>
</reference>
<dbReference type="EMBL" id="BPVZ01000283">
    <property type="protein sequence ID" value="GKV49079.1"/>
    <property type="molecule type" value="Genomic_DNA"/>
</dbReference>
<gene>
    <name evidence="2" type="ORF">SLEP1_g55850</name>
</gene>
<evidence type="ECO:0000313" key="2">
    <source>
        <dbReference type="EMBL" id="GKV49079.1"/>
    </source>
</evidence>
<keyword evidence="3" id="KW-1185">Reference proteome</keyword>
<organism evidence="2 3">
    <name type="scientific">Rubroshorea leprosula</name>
    <dbReference type="NCBI Taxonomy" id="152421"/>
    <lineage>
        <taxon>Eukaryota</taxon>
        <taxon>Viridiplantae</taxon>
        <taxon>Streptophyta</taxon>
        <taxon>Embryophyta</taxon>
        <taxon>Tracheophyta</taxon>
        <taxon>Spermatophyta</taxon>
        <taxon>Magnoliopsida</taxon>
        <taxon>eudicotyledons</taxon>
        <taxon>Gunneridae</taxon>
        <taxon>Pentapetalae</taxon>
        <taxon>rosids</taxon>
        <taxon>malvids</taxon>
        <taxon>Malvales</taxon>
        <taxon>Dipterocarpaceae</taxon>
        <taxon>Rubroshorea</taxon>
    </lineage>
</organism>
<dbReference type="Proteomes" id="UP001054252">
    <property type="component" value="Unassembled WGS sequence"/>
</dbReference>
<dbReference type="AlphaFoldDB" id="A0AAV5MIV5"/>
<evidence type="ECO:0000256" key="1">
    <source>
        <dbReference type="SAM" id="MobiDB-lite"/>
    </source>
</evidence>
<sequence>MKATGLGYDLVRKTIAAPKEWWDAREQENSKIKKFRLCGIEPELEERYQEMFSGAIPELDFAYTPSSGTLPPKSDLNGIETLHDMSGNSTSKMKDSHGPTIPEVIEVLDNMNDI</sequence>
<protein>
    <submittedName>
        <fullName evidence="2">Uncharacterized protein</fullName>
    </submittedName>
</protein>
<evidence type="ECO:0000313" key="3">
    <source>
        <dbReference type="Proteomes" id="UP001054252"/>
    </source>
</evidence>
<accession>A0AAV5MIV5</accession>
<name>A0AAV5MIV5_9ROSI</name>
<feature type="region of interest" description="Disordered" evidence="1">
    <location>
        <begin position="66"/>
        <end position="102"/>
    </location>
</feature>